<evidence type="ECO:0000313" key="2">
    <source>
        <dbReference type="Proteomes" id="UP001283361"/>
    </source>
</evidence>
<protein>
    <submittedName>
        <fullName evidence="1">Uncharacterized protein</fullName>
    </submittedName>
</protein>
<gene>
    <name evidence="1" type="ORF">RRG08_054420</name>
</gene>
<organism evidence="1 2">
    <name type="scientific">Elysia crispata</name>
    <name type="common">lettuce slug</name>
    <dbReference type="NCBI Taxonomy" id="231223"/>
    <lineage>
        <taxon>Eukaryota</taxon>
        <taxon>Metazoa</taxon>
        <taxon>Spiralia</taxon>
        <taxon>Lophotrochozoa</taxon>
        <taxon>Mollusca</taxon>
        <taxon>Gastropoda</taxon>
        <taxon>Heterobranchia</taxon>
        <taxon>Euthyneura</taxon>
        <taxon>Panpulmonata</taxon>
        <taxon>Sacoglossa</taxon>
        <taxon>Placobranchoidea</taxon>
        <taxon>Plakobranchidae</taxon>
        <taxon>Elysia</taxon>
    </lineage>
</organism>
<accession>A0AAE1AWU0</accession>
<comment type="caution">
    <text evidence="1">The sequence shown here is derived from an EMBL/GenBank/DDBJ whole genome shotgun (WGS) entry which is preliminary data.</text>
</comment>
<keyword evidence="2" id="KW-1185">Reference proteome</keyword>
<dbReference type="EMBL" id="JAWDGP010001092">
    <property type="protein sequence ID" value="KAK3794781.1"/>
    <property type="molecule type" value="Genomic_DNA"/>
</dbReference>
<sequence length="104" mass="12076">MYQLTSVGHRIWGWSHFLDRDVMSGREKMRRPGDNAERLWRRVLTVNHNILSSSISGSQERMKTRHQGVHLKDKASPLAWSARENPAVTLIQLLSYQRNVPVDL</sequence>
<reference evidence="1" key="1">
    <citation type="journal article" date="2023" name="G3 (Bethesda)">
        <title>A reference genome for the long-term kleptoplast-retaining sea slug Elysia crispata morphotype clarki.</title>
        <authorList>
            <person name="Eastman K.E."/>
            <person name="Pendleton A.L."/>
            <person name="Shaikh M.A."/>
            <person name="Suttiyut T."/>
            <person name="Ogas R."/>
            <person name="Tomko P."/>
            <person name="Gavelis G."/>
            <person name="Widhalm J.R."/>
            <person name="Wisecaver J.H."/>
        </authorList>
    </citation>
    <scope>NUCLEOTIDE SEQUENCE</scope>
    <source>
        <strain evidence="1">ECLA1</strain>
    </source>
</reference>
<evidence type="ECO:0000313" key="1">
    <source>
        <dbReference type="EMBL" id="KAK3794781.1"/>
    </source>
</evidence>
<proteinExistence type="predicted"/>
<dbReference type="Proteomes" id="UP001283361">
    <property type="component" value="Unassembled WGS sequence"/>
</dbReference>
<name>A0AAE1AWU0_9GAST</name>
<dbReference type="AlphaFoldDB" id="A0AAE1AWU0"/>